<dbReference type="Proteomes" id="UP000199527">
    <property type="component" value="Unassembled WGS sequence"/>
</dbReference>
<dbReference type="EMBL" id="FNEM01000012">
    <property type="protein sequence ID" value="SDJ70168.1"/>
    <property type="molecule type" value="Genomic_DNA"/>
</dbReference>
<evidence type="ECO:0000313" key="2">
    <source>
        <dbReference type="EMBL" id="SDJ70168.1"/>
    </source>
</evidence>
<keyword evidence="1" id="KW-0732">Signal</keyword>
<proteinExistence type="predicted"/>
<sequence length="644" mass="69186">MSLVKCNYKKTTLAMALMTAWGAQAATVEWNAYEIVNLDEMFSLSSSQLPATRNGYGGDINNQGVVLGIAQGVNDTSGVEDDGIIGEVEDVIFPTVDALSPDISRAFQGNNFAYEINEGNGWTAIHSPINNQSAPDDTENDATSDAFYFGIKADGDVRVGRTSGTQSKVADPTPDEGDEDPFFYVRDFDARGVVQSGGNETQLVPPYTEYTSEVSGSSTVDIGGYSVAAAVNSLDQVAGYVGTTLASGSEDVIDSCWNVFLENPTTANPMDVCIQAQQNSGTVQYQVRPAVWQLDPATGAATLTKTLDLPFTPLDSDTTVYTAMGLGINAAGVVVGESNQRNDSNNLMSYRWAQIWMPDGTIVSPSKLNIEGLRGSTATAINDNGIAVGTVQRYISGYPRTKFWVYDVNSDEEYYTEPSDFNPGGQTDLSSLAKDINSNGLVVGNIEVDVQAQLPRRRNAFVYDYAADQAGDSNAFVNLNNLLTCNSRGYVADENGSVVDDEGNRWSKFMITDDTTFAQSITYEADFTIVEANGVNDNGDIVGTALVQLPRVKVEDGKVVTEEVTDPETGETVTKIVIETDGFGKPITDQLPRPVVMRANGGASSCTIPLETDGDSTPNERSGASLPLGWVLALLPLAWFRRRR</sequence>
<dbReference type="RefSeq" id="WP_090366150.1">
    <property type="nucleotide sequence ID" value="NZ_FNEM01000012.1"/>
</dbReference>
<evidence type="ECO:0000313" key="3">
    <source>
        <dbReference type="Proteomes" id="UP000199527"/>
    </source>
</evidence>
<keyword evidence="3" id="KW-1185">Reference proteome</keyword>
<feature type="signal peptide" evidence="1">
    <location>
        <begin position="1"/>
        <end position="25"/>
    </location>
</feature>
<evidence type="ECO:0008006" key="4">
    <source>
        <dbReference type="Google" id="ProtNLM"/>
    </source>
</evidence>
<dbReference type="InterPro" id="IPR022562">
    <property type="entry name" value="DUF3466"/>
</dbReference>
<accession>A0A1G8VVS1</accession>
<dbReference type="Pfam" id="PF11949">
    <property type="entry name" value="DUF3466"/>
    <property type="match status" value="1"/>
</dbReference>
<organism evidence="2 3">
    <name type="scientific">Ferrimonas sediminum</name>
    <dbReference type="NCBI Taxonomy" id="718193"/>
    <lineage>
        <taxon>Bacteria</taxon>
        <taxon>Pseudomonadati</taxon>
        <taxon>Pseudomonadota</taxon>
        <taxon>Gammaproteobacteria</taxon>
        <taxon>Alteromonadales</taxon>
        <taxon>Ferrimonadaceae</taxon>
        <taxon>Ferrimonas</taxon>
    </lineage>
</organism>
<name>A0A1G8VVS1_9GAMM</name>
<gene>
    <name evidence="2" type="ORF">SAMN04488540_1128</name>
</gene>
<feature type="chain" id="PRO_5011724464" description="GlyGly-CTERM domain-containing protein" evidence="1">
    <location>
        <begin position="26"/>
        <end position="644"/>
    </location>
</feature>
<dbReference type="OrthoDB" id="6271264at2"/>
<reference evidence="3" key="1">
    <citation type="submission" date="2016-10" db="EMBL/GenBank/DDBJ databases">
        <authorList>
            <person name="Varghese N."/>
            <person name="Submissions S."/>
        </authorList>
    </citation>
    <scope>NUCLEOTIDE SEQUENCE [LARGE SCALE GENOMIC DNA]</scope>
    <source>
        <strain evidence="3">DSM 23317</strain>
    </source>
</reference>
<dbReference type="AlphaFoldDB" id="A0A1G8VVS1"/>
<evidence type="ECO:0000256" key="1">
    <source>
        <dbReference type="SAM" id="SignalP"/>
    </source>
</evidence>
<protein>
    <recommendedName>
        <fullName evidence="4">GlyGly-CTERM domain-containing protein</fullName>
    </recommendedName>
</protein>